<dbReference type="InterPro" id="IPR023198">
    <property type="entry name" value="PGP-like_dom2"/>
</dbReference>
<dbReference type="InterPro" id="IPR006439">
    <property type="entry name" value="HAD-SF_hydro_IA"/>
</dbReference>
<proteinExistence type="predicted"/>
<sequence>MPQPMIWFDFGGVLSPPLDELFDSYHARTGITPRQMKTALAAVAAELGVEPLAPLELALLTEAEWGRSMVRVLRQADPGIDLSRARFEEFGRQWFEGVRANPVMVATARHAKEHGYRVGILSNNVVEWEPYWRAIVEPVGEVDCIVDSCVVGVRKPDPEIFRRAEKEAGVPAAECVLIDDLAENCAAARSVGWRAVHFRNNARTVRELAGLTGLPALV</sequence>
<dbReference type="NCBIfam" id="TIGR01509">
    <property type="entry name" value="HAD-SF-IA-v3"/>
    <property type="match status" value="1"/>
</dbReference>
<dbReference type="Pfam" id="PF00702">
    <property type="entry name" value="Hydrolase"/>
    <property type="match status" value="1"/>
</dbReference>
<evidence type="ECO:0000313" key="2">
    <source>
        <dbReference type="Proteomes" id="UP000660554"/>
    </source>
</evidence>
<dbReference type="GeneID" id="86955682"/>
<keyword evidence="2" id="KW-1185">Reference proteome</keyword>
<dbReference type="InterPro" id="IPR052898">
    <property type="entry name" value="ACAD10-like"/>
</dbReference>
<dbReference type="InterPro" id="IPR036412">
    <property type="entry name" value="HAD-like_sf"/>
</dbReference>
<dbReference type="PRINTS" id="PR00413">
    <property type="entry name" value="HADHALOGNASE"/>
</dbReference>
<dbReference type="EMBL" id="BNDV01000016">
    <property type="protein sequence ID" value="GHI16374.1"/>
    <property type="molecule type" value="Genomic_DNA"/>
</dbReference>
<dbReference type="Proteomes" id="UP000660554">
    <property type="component" value="Unassembled WGS sequence"/>
</dbReference>
<dbReference type="CDD" id="cd02603">
    <property type="entry name" value="HAD_sEH-N_like"/>
    <property type="match status" value="1"/>
</dbReference>
<evidence type="ECO:0000313" key="1">
    <source>
        <dbReference type="EMBL" id="GHI16374.1"/>
    </source>
</evidence>
<dbReference type="RefSeq" id="WP_234308634.1">
    <property type="nucleotide sequence ID" value="NZ_BMRU01000004.1"/>
</dbReference>
<protein>
    <submittedName>
        <fullName evidence="1">Haloacid dehalogenase</fullName>
    </submittedName>
</protein>
<dbReference type="SUPFAM" id="SSF56784">
    <property type="entry name" value="HAD-like"/>
    <property type="match status" value="1"/>
</dbReference>
<dbReference type="InterPro" id="IPR023214">
    <property type="entry name" value="HAD_sf"/>
</dbReference>
<dbReference type="Gene3D" id="1.10.150.240">
    <property type="entry name" value="Putative phosphatase, domain 2"/>
    <property type="match status" value="1"/>
</dbReference>
<accession>A0ABQ3NUB4</accession>
<reference evidence="2" key="1">
    <citation type="submission" date="2020-09" db="EMBL/GenBank/DDBJ databases">
        <title>Whole genome shotgun sequence of Streptomyces cinnamonensis NBRC 15873.</title>
        <authorList>
            <person name="Komaki H."/>
            <person name="Tamura T."/>
        </authorList>
    </citation>
    <scope>NUCLEOTIDE SEQUENCE [LARGE SCALE GENOMIC DNA]</scope>
    <source>
        <strain evidence="2">NBRC 15873</strain>
    </source>
</reference>
<dbReference type="PANTHER" id="PTHR47829:SF1">
    <property type="entry name" value="HAD FAMILY PHOSPHATASE"/>
    <property type="match status" value="1"/>
</dbReference>
<dbReference type="Gene3D" id="3.40.50.1000">
    <property type="entry name" value="HAD superfamily/HAD-like"/>
    <property type="match status" value="1"/>
</dbReference>
<name>A0ABQ3NUB4_STRVG</name>
<comment type="caution">
    <text evidence="1">The sequence shown here is derived from an EMBL/GenBank/DDBJ whole genome shotgun (WGS) entry which is preliminary data.</text>
</comment>
<dbReference type="PANTHER" id="PTHR47829">
    <property type="entry name" value="HYDROLASE, PUTATIVE (AFU_ORTHOLOGUE AFUA_1G12880)-RELATED"/>
    <property type="match status" value="1"/>
</dbReference>
<organism evidence="1 2">
    <name type="scientific">Streptomyces virginiae</name>
    <name type="common">Streptomyces cinnamonensis</name>
    <dbReference type="NCBI Taxonomy" id="1961"/>
    <lineage>
        <taxon>Bacteria</taxon>
        <taxon>Bacillati</taxon>
        <taxon>Actinomycetota</taxon>
        <taxon>Actinomycetes</taxon>
        <taxon>Kitasatosporales</taxon>
        <taxon>Streptomycetaceae</taxon>
        <taxon>Streptomyces</taxon>
    </lineage>
</organism>
<gene>
    <name evidence="1" type="ORF">Scinn_58370</name>
</gene>